<dbReference type="Gene3D" id="1.20.1050.10">
    <property type="match status" value="1"/>
</dbReference>
<feature type="domain" description="GST C-terminal" evidence="2">
    <location>
        <begin position="85"/>
        <end position="198"/>
    </location>
</feature>
<evidence type="ECO:0000259" key="1">
    <source>
        <dbReference type="PROSITE" id="PS50404"/>
    </source>
</evidence>
<dbReference type="PROSITE" id="PS50404">
    <property type="entry name" value="GST_NTER"/>
    <property type="match status" value="1"/>
</dbReference>
<dbReference type="InterPro" id="IPR004045">
    <property type="entry name" value="Glutathione_S-Trfase_N"/>
</dbReference>
<dbReference type="SUPFAM" id="SSF47616">
    <property type="entry name" value="GST C-terminal domain-like"/>
    <property type="match status" value="1"/>
</dbReference>
<dbReference type="Gene3D" id="3.40.30.10">
    <property type="entry name" value="Glutaredoxin"/>
    <property type="match status" value="1"/>
</dbReference>
<dbReference type="SFLD" id="SFLDS00019">
    <property type="entry name" value="Glutathione_Transferase_(cytos"/>
    <property type="match status" value="1"/>
</dbReference>
<sequence>MKLYDLEVSGNCYKVRLFAALAQIELQLVPVDFSRNEHKSAAICSLNPWGQVPILQDDNLVLRDAQAILVYLAGRYGGEAWWPGEAHLQGQVMQWLSVAASEIQHGPNAARLVKKFGAQLDMQQAQARSEHILGLMDKHLAEQSWLAVGRPTIADCAVFPYVVLAWEGEVDISPYQHIQAWITRIKALPGFIGMPGVR</sequence>
<evidence type="ECO:0000313" key="4">
    <source>
        <dbReference type="Proteomes" id="UP001501757"/>
    </source>
</evidence>
<dbReference type="EMBL" id="BAAAEI010000021">
    <property type="protein sequence ID" value="GAA0365945.1"/>
    <property type="molecule type" value="Genomic_DNA"/>
</dbReference>
<reference evidence="3 4" key="1">
    <citation type="journal article" date="2019" name="Int. J. Syst. Evol. Microbiol.">
        <title>The Global Catalogue of Microorganisms (GCM) 10K type strain sequencing project: providing services to taxonomists for standard genome sequencing and annotation.</title>
        <authorList>
            <consortium name="The Broad Institute Genomics Platform"/>
            <consortium name="The Broad Institute Genome Sequencing Center for Infectious Disease"/>
            <person name="Wu L."/>
            <person name="Ma J."/>
        </authorList>
    </citation>
    <scope>NUCLEOTIDE SEQUENCE [LARGE SCALE GENOMIC DNA]</scope>
    <source>
        <strain evidence="3 4">JCM 13378</strain>
    </source>
</reference>
<name>A0ABN0XKB6_9ALTE</name>
<dbReference type="RefSeq" id="WP_343846351.1">
    <property type="nucleotide sequence ID" value="NZ_BAAAEI010000021.1"/>
</dbReference>
<keyword evidence="4" id="KW-1185">Reference proteome</keyword>
<dbReference type="InterPro" id="IPR036249">
    <property type="entry name" value="Thioredoxin-like_sf"/>
</dbReference>
<accession>A0ABN0XKB6</accession>
<dbReference type="Pfam" id="PF02798">
    <property type="entry name" value="GST_N"/>
    <property type="match status" value="1"/>
</dbReference>
<dbReference type="InterPro" id="IPR036282">
    <property type="entry name" value="Glutathione-S-Trfase_C_sf"/>
</dbReference>
<dbReference type="InterPro" id="IPR010987">
    <property type="entry name" value="Glutathione-S-Trfase_C-like"/>
</dbReference>
<evidence type="ECO:0000259" key="2">
    <source>
        <dbReference type="PROSITE" id="PS50405"/>
    </source>
</evidence>
<organism evidence="3 4">
    <name type="scientific">Bowmanella denitrificans</name>
    <dbReference type="NCBI Taxonomy" id="366582"/>
    <lineage>
        <taxon>Bacteria</taxon>
        <taxon>Pseudomonadati</taxon>
        <taxon>Pseudomonadota</taxon>
        <taxon>Gammaproteobacteria</taxon>
        <taxon>Alteromonadales</taxon>
        <taxon>Alteromonadaceae</taxon>
        <taxon>Bowmanella</taxon>
    </lineage>
</organism>
<dbReference type="CDD" id="cd03206">
    <property type="entry name" value="GST_C_7"/>
    <property type="match status" value="1"/>
</dbReference>
<dbReference type="PROSITE" id="PS50405">
    <property type="entry name" value="GST_CTER"/>
    <property type="match status" value="1"/>
</dbReference>
<comment type="caution">
    <text evidence="3">The sequence shown here is derived from an EMBL/GenBank/DDBJ whole genome shotgun (WGS) entry which is preliminary data.</text>
</comment>
<evidence type="ECO:0000313" key="3">
    <source>
        <dbReference type="EMBL" id="GAA0365945.1"/>
    </source>
</evidence>
<dbReference type="Proteomes" id="UP001501757">
    <property type="component" value="Unassembled WGS sequence"/>
</dbReference>
<feature type="domain" description="GST N-terminal" evidence="1">
    <location>
        <begin position="1"/>
        <end position="80"/>
    </location>
</feature>
<dbReference type="PANTHER" id="PTHR44051">
    <property type="entry name" value="GLUTATHIONE S-TRANSFERASE-RELATED"/>
    <property type="match status" value="1"/>
</dbReference>
<dbReference type="SFLD" id="SFLDG00358">
    <property type="entry name" value="Main_(cytGST)"/>
    <property type="match status" value="1"/>
</dbReference>
<gene>
    <name evidence="3" type="ORF">GCM10009092_32860</name>
</gene>
<dbReference type="CDD" id="cd03056">
    <property type="entry name" value="GST_N_4"/>
    <property type="match status" value="1"/>
</dbReference>
<dbReference type="Pfam" id="PF13410">
    <property type="entry name" value="GST_C_2"/>
    <property type="match status" value="1"/>
</dbReference>
<dbReference type="InterPro" id="IPR040079">
    <property type="entry name" value="Glutathione_S-Trfase"/>
</dbReference>
<protein>
    <submittedName>
        <fullName evidence="3">Glutathione S-transferase</fullName>
    </submittedName>
</protein>
<dbReference type="SUPFAM" id="SSF52833">
    <property type="entry name" value="Thioredoxin-like"/>
    <property type="match status" value="1"/>
</dbReference>
<dbReference type="PANTHER" id="PTHR44051:SF2">
    <property type="entry name" value="HYPOTHETICAL GLUTATHIONE S-TRANSFERASE LIKE PROTEIN"/>
    <property type="match status" value="1"/>
</dbReference>
<proteinExistence type="predicted"/>